<evidence type="ECO:0000256" key="1">
    <source>
        <dbReference type="ARBA" id="ARBA00022741"/>
    </source>
</evidence>
<dbReference type="PROSITE" id="PS51388">
    <property type="entry name" value="GED"/>
    <property type="match status" value="1"/>
</dbReference>
<protein>
    <submittedName>
        <fullName evidence="5">Uncharacterized protein</fullName>
    </submittedName>
</protein>
<dbReference type="InterPro" id="IPR001401">
    <property type="entry name" value="Dynamin_GTPase"/>
</dbReference>
<dbReference type="OrthoDB" id="415706at2759"/>
<dbReference type="InterPro" id="IPR027417">
    <property type="entry name" value="P-loop_NTPase"/>
</dbReference>
<dbReference type="Gene3D" id="3.40.50.300">
    <property type="entry name" value="P-loop containing nucleotide triphosphate hydrolases"/>
    <property type="match status" value="1"/>
</dbReference>
<dbReference type="GO" id="GO:0016559">
    <property type="term" value="P:peroxisome fission"/>
    <property type="evidence" value="ECO:0007669"/>
    <property type="project" value="TreeGrafter"/>
</dbReference>
<feature type="domain" description="GED" evidence="3">
    <location>
        <begin position="616"/>
        <end position="707"/>
    </location>
</feature>
<feature type="domain" description="Dynamin-type G" evidence="4">
    <location>
        <begin position="36"/>
        <end position="312"/>
    </location>
</feature>
<dbReference type="GO" id="GO:0048312">
    <property type="term" value="P:intracellular distribution of mitochondria"/>
    <property type="evidence" value="ECO:0007669"/>
    <property type="project" value="TreeGrafter"/>
</dbReference>
<keyword evidence="1" id="KW-0547">Nucleotide-binding</keyword>
<dbReference type="InterPro" id="IPR045063">
    <property type="entry name" value="Dynamin_N"/>
</dbReference>
<gene>
    <name evidence="5" type="ORF">FOXB_13878</name>
</gene>
<organism evidence="5">
    <name type="scientific">Fusarium oxysporum (strain Fo5176)</name>
    <name type="common">Fusarium vascular wilt</name>
    <dbReference type="NCBI Taxonomy" id="660025"/>
    <lineage>
        <taxon>Eukaryota</taxon>
        <taxon>Fungi</taxon>
        <taxon>Dikarya</taxon>
        <taxon>Ascomycota</taxon>
        <taxon>Pezizomycotina</taxon>
        <taxon>Sordariomycetes</taxon>
        <taxon>Hypocreomycetidae</taxon>
        <taxon>Hypocreales</taxon>
        <taxon>Nectriaceae</taxon>
        <taxon>Fusarium</taxon>
        <taxon>Fusarium oxysporum species complex</taxon>
    </lineage>
</organism>
<dbReference type="STRING" id="660025.F9G5E6"/>
<accession>F9G5E6</accession>
<evidence type="ECO:0000256" key="2">
    <source>
        <dbReference type="ARBA" id="ARBA00023134"/>
    </source>
</evidence>
<dbReference type="GO" id="GO:0003924">
    <property type="term" value="F:GTPase activity"/>
    <property type="evidence" value="ECO:0007669"/>
    <property type="project" value="InterPro"/>
</dbReference>
<dbReference type="InterPro" id="IPR000375">
    <property type="entry name" value="Dynamin_stalk"/>
</dbReference>
<dbReference type="PANTHER" id="PTHR11566">
    <property type="entry name" value="DYNAMIN"/>
    <property type="match status" value="1"/>
</dbReference>
<dbReference type="Pfam" id="PF01031">
    <property type="entry name" value="Dynamin_M"/>
    <property type="match status" value="1"/>
</dbReference>
<reference evidence="5" key="1">
    <citation type="journal article" date="2012" name="Mol. Plant Microbe Interact.">
        <title>A highly conserved effector in Fusarium oxysporum is required for full virulence on Arabidopsis.</title>
        <authorList>
            <person name="Thatcher L.F."/>
            <person name="Gardiner D.M."/>
            <person name="Kazan K."/>
            <person name="Manners J."/>
        </authorList>
    </citation>
    <scope>NUCLEOTIDE SEQUENCE [LARGE SCALE GENOMIC DNA]</scope>
    <source>
        <strain evidence="5">Fo5176</strain>
    </source>
</reference>
<dbReference type="EMBL" id="AFQF01003437">
    <property type="protein sequence ID" value="EGU75618.1"/>
    <property type="molecule type" value="Genomic_DNA"/>
</dbReference>
<dbReference type="Pfam" id="PF00350">
    <property type="entry name" value="Dynamin_N"/>
    <property type="match status" value="1"/>
</dbReference>
<evidence type="ECO:0000313" key="5">
    <source>
        <dbReference type="EMBL" id="EGU75618.1"/>
    </source>
</evidence>
<dbReference type="AlphaFoldDB" id="F9G5E6"/>
<keyword evidence="2" id="KW-0342">GTP-binding</keyword>
<proteinExistence type="predicted"/>
<dbReference type="GO" id="GO:0016020">
    <property type="term" value="C:membrane"/>
    <property type="evidence" value="ECO:0007669"/>
    <property type="project" value="TreeGrafter"/>
</dbReference>
<dbReference type="InterPro" id="IPR003130">
    <property type="entry name" value="GED"/>
</dbReference>
<dbReference type="Pfam" id="PF02212">
    <property type="entry name" value="GED"/>
    <property type="match status" value="1"/>
</dbReference>
<dbReference type="SMART" id="SM00053">
    <property type="entry name" value="DYNc"/>
    <property type="match status" value="1"/>
</dbReference>
<dbReference type="CDD" id="cd08771">
    <property type="entry name" value="DLP_1"/>
    <property type="match status" value="1"/>
</dbReference>
<dbReference type="GO" id="GO:0005739">
    <property type="term" value="C:mitochondrion"/>
    <property type="evidence" value="ECO:0007669"/>
    <property type="project" value="TreeGrafter"/>
</dbReference>
<evidence type="ECO:0000259" key="3">
    <source>
        <dbReference type="PROSITE" id="PS51388"/>
    </source>
</evidence>
<name>F9G5E6_FUSOF</name>
<comment type="caution">
    <text evidence="5">The sequence shown here is derived from an EMBL/GenBank/DDBJ whole genome shotgun (WGS) entry which is preliminary data.</text>
</comment>
<dbReference type="GO" id="GO:0006897">
    <property type="term" value="P:endocytosis"/>
    <property type="evidence" value="ECO:0007669"/>
    <property type="project" value="TreeGrafter"/>
</dbReference>
<dbReference type="GO" id="GO:0005525">
    <property type="term" value="F:GTP binding"/>
    <property type="evidence" value="ECO:0007669"/>
    <property type="project" value="InterPro"/>
</dbReference>
<evidence type="ECO:0000259" key="4">
    <source>
        <dbReference type="PROSITE" id="PS51718"/>
    </source>
</evidence>
<dbReference type="PROSITE" id="PS51718">
    <property type="entry name" value="G_DYNAMIN_2"/>
    <property type="match status" value="1"/>
</dbReference>
<dbReference type="PANTHER" id="PTHR11566:SF21">
    <property type="entry name" value="DYNAMIN RELATED PROTEIN 1, ISOFORM A"/>
    <property type="match status" value="1"/>
</dbReference>
<dbReference type="SUPFAM" id="SSF52540">
    <property type="entry name" value="P-loop containing nucleoside triphosphate hydrolases"/>
    <property type="match status" value="1"/>
</dbReference>
<dbReference type="InterPro" id="IPR030381">
    <property type="entry name" value="G_DYNAMIN_dom"/>
</dbReference>
<dbReference type="GO" id="GO:0008017">
    <property type="term" value="F:microtubule binding"/>
    <property type="evidence" value="ECO:0007669"/>
    <property type="project" value="TreeGrafter"/>
</dbReference>
<dbReference type="GO" id="GO:0005874">
    <property type="term" value="C:microtubule"/>
    <property type="evidence" value="ECO:0007669"/>
    <property type="project" value="TreeGrafter"/>
</dbReference>
<dbReference type="GO" id="GO:0000266">
    <property type="term" value="P:mitochondrial fission"/>
    <property type="evidence" value="ECO:0007669"/>
    <property type="project" value="TreeGrafter"/>
</dbReference>
<dbReference type="InterPro" id="IPR020850">
    <property type="entry name" value="GED_dom"/>
</dbReference>
<dbReference type="InterPro" id="IPR022812">
    <property type="entry name" value="Dynamin"/>
</dbReference>
<sequence>MDIAIDLNVLGQLNTTESKAIHDICDKLSVCGINKRVKVPHIVVMGEESSGKSSVLQAISHLRFPTGENGCTRFATQVMFRQAPETRIDITIIFEDKSKKNRSLQNSGFQEDDLAHIIEEAKTIMEINRTGKDFSKDLLRLKIEGPQMYPLSLLDLPGFPYSDKSQENMEILQSLIGCHLDNKDNIFLVVINPNKTLPEQEVLRKSRWFDPHGERTIPIITKPDLMRPGSVEEQSYIKLAMNRESMNHFGLGWHVLCSRREEEISFSSRDETEGQFFKGSAWSCIPSVDRGAASLRKKLSRALYQHMRRTLPLVVEDIDWKLQFRESDMEGLGSPRSSPEEMRSFLISVASDFQRVAQDGIHGRYNDSFFLSQHGEITKLRAQIRDLSQAFDHVIRFRGPEYDIKPPNTDKPEGHKPPKYLTKFIEHYDRDEFEETKCITKEEFVNRVVKRVIFNRGLDFPGSHTHDFARRLLQHQVSSWNIIALRHTELVFEVTKAFVDRVFQFVFGPRCFNRGIESILTTYVDPFFEERKVIVEAKINELFKPYQQGFAFPLDLDGYREFSQRSADRLSERVYSLLTAKVPVPSDDHNKERAARQMIREAVAAEKDSERRASGIDDVIDIMNVYYESSRRTFTENVINLAIESCLVCELPNILTPSMVHGMSNERLQELVAESEETICRRKALEDEIEVLRKGLAFDPCLRLVAWLRSSRGSFW</sequence>
<dbReference type="PRINTS" id="PR00195">
    <property type="entry name" value="DYNAMIN"/>
</dbReference>